<evidence type="ECO:0000313" key="2">
    <source>
        <dbReference type="EMBL" id="KGE15596.1"/>
    </source>
</evidence>
<organism evidence="2 3">
    <name type="scientific">Sphingobacterium deserti</name>
    <dbReference type="NCBI Taxonomy" id="1229276"/>
    <lineage>
        <taxon>Bacteria</taxon>
        <taxon>Pseudomonadati</taxon>
        <taxon>Bacteroidota</taxon>
        <taxon>Sphingobacteriia</taxon>
        <taxon>Sphingobacteriales</taxon>
        <taxon>Sphingobacteriaceae</taxon>
        <taxon>Sphingobacterium</taxon>
    </lineage>
</organism>
<dbReference type="STRING" id="1229276.DI53_0700"/>
<protein>
    <submittedName>
        <fullName evidence="2">Uncharacterized protein</fullName>
    </submittedName>
</protein>
<feature type="transmembrane region" description="Helical" evidence="1">
    <location>
        <begin position="21"/>
        <end position="40"/>
    </location>
</feature>
<reference evidence="2 3" key="2">
    <citation type="journal article" date="2015" name="PLoS ONE">
        <title>Whole-Genome Optical Mapping and Finished Genome Sequence of Sphingobacterium deserti sp. nov., a New Species Isolated from the Western Desert of China.</title>
        <authorList>
            <person name="Teng C."/>
            <person name="Zhou Z."/>
            <person name="Molnar I."/>
            <person name="Li X."/>
            <person name="Tang R."/>
            <person name="Chen M."/>
            <person name="Wang L."/>
            <person name="Su S."/>
            <person name="Zhang W."/>
            <person name="Lin M."/>
        </authorList>
    </citation>
    <scope>NUCLEOTIDE SEQUENCE [LARGE SCALE GENOMIC DNA]</scope>
    <source>
        <strain evidence="3">ACCC05744</strain>
    </source>
</reference>
<keyword evidence="1" id="KW-0472">Membrane</keyword>
<evidence type="ECO:0000313" key="3">
    <source>
        <dbReference type="Proteomes" id="UP000031802"/>
    </source>
</evidence>
<keyword evidence="1" id="KW-0812">Transmembrane</keyword>
<sequence>MTKKLNCIISERECARKFVRGMAAISFTIVILGEFAEWFGRLIGHILK</sequence>
<evidence type="ECO:0000256" key="1">
    <source>
        <dbReference type="SAM" id="Phobius"/>
    </source>
</evidence>
<keyword evidence="3" id="KW-1185">Reference proteome</keyword>
<dbReference type="EMBL" id="JJMU01000010">
    <property type="protein sequence ID" value="KGE15596.1"/>
    <property type="molecule type" value="Genomic_DNA"/>
</dbReference>
<comment type="caution">
    <text evidence="2">The sequence shown here is derived from an EMBL/GenBank/DDBJ whole genome shotgun (WGS) entry which is preliminary data.</text>
</comment>
<proteinExistence type="predicted"/>
<keyword evidence="1" id="KW-1133">Transmembrane helix</keyword>
<dbReference type="AlphaFoldDB" id="A0A0B8T3D1"/>
<accession>A0A0B8T3D1</accession>
<name>A0A0B8T3D1_9SPHI</name>
<reference evidence="3" key="1">
    <citation type="submission" date="2014-04" db="EMBL/GenBank/DDBJ databases">
        <title>Whole-Genome optical mapping and complete genome sequence of Sphingobacterium deserti sp. nov., a new spaces isolated from desert in the west of China.</title>
        <authorList>
            <person name="Teng C."/>
            <person name="Zhou Z."/>
            <person name="Li X."/>
            <person name="Chen M."/>
            <person name="Lin M."/>
            <person name="Wang L."/>
            <person name="Su S."/>
            <person name="Zhang C."/>
            <person name="Zhang W."/>
        </authorList>
    </citation>
    <scope>NUCLEOTIDE SEQUENCE [LARGE SCALE GENOMIC DNA]</scope>
    <source>
        <strain evidence="3">ACCC05744</strain>
    </source>
</reference>
<dbReference type="Proteomes" id="UP000031802">
    <property type="component" value="Unassembled WGS sequence"/>
</dbReference>
<gene>
    <name evidence="2" type="ORF">DI53_0700</name>
</gene>